<organism evidence="13 14">
    <name type="scientific">Poecilia reticulata</name>
    <name type="common">Guppy</name>
    <name type="synonym">Acanthophacelus reticulatus</name>
    <dbReference type="NCBI Taxonomy" id="8081"/>
    <lineage>
        <taxon>Eukaryota</taxon>
        <taxon>Metazoa</taxon>
        <taxon>Chordata</taxon>
        <taxon>Craniata</taxon>
        <taxon>Vertebrata</taxon>
        <taxon>Euteleostomi</taxon>
        <taxon>Actinopterygii</taxon>
        <taxon>Neopterygii</taxon>
        <taxon>Teleostei</taxon>
        <taxon>Neoteleostei</taxon>
        <taxon>Acanthomorphata</taxon>
        <taxon>Ovalentaria</taxon>
        <taxon>Atherinomorphae</taxon>
        <taxon>Cyprinodontiformes</taxon>
        <taxon>Poeciliidae</taxon>
        <taxon>Poeciliinae</taxon>
        <taxon>Poecilia</taxon>
    </lineage>
</organism>
<dbReference type="GO" id="GO:0004674">
    <property type="term" value="F:protein serine/threonine kinase activity"/>
    <property type="evidence" value="ECO:0007669"/>
    <property type="project" value="UniProtKB-KW"/>
</dbReference>
<reference evidence="14" key="1">
    <citation type="submission" date="2013-11" db="EMBL/GenBank/DDBJ databases">
        <title>The genomic landscape of the Guanapo guppy.</title>
        <authorList>
            <person name="Kuenstner A."/>
            <person name="Dreyer C."/>
        </authorList>
    </citation>
    <scope>NUCLEOTIDE SEQUENCE</scope>
    <source>
        <strain evidence="14">Guanapo</strain>
    </source>
</reference>
<evidence type="ECO:0000313" key="14">
    <source>
        <dbReference type="Proteomes" id="UP000242638"/>
    </source>
</evidence>
<dbReference type="InterPro" id="IPR051138">
    <property type="entry name" value="PIM_Ser/Thr_kinase"/>
</dbReference>
<feature type="region of interest" description="Disordered" evidence="11">
    <location>
        <begin position="188"/>
        <end position="232"/>
    </location>
</feature>
<comment type="catalytic activity">
    <reaction evidence="8">
        <text>L-threonyl-[protein] + ATP = O-phospho-L-threonyl-[protein] + ADP + H(+)</text>
        <dbReference type="Rhea" id="RHEA:46608"/>
        <dbReference type="Rhea" id="RHEA-COMP:11060"/>
        <dbReference type="Rhea" id="RHEA-COMP:11605"/>
        <dbReference type="ChEBI" id="CHEBI:15378"/>
        <dbReference type="ChEBI" id="CHEBI:30013"/>
        <dbReference type="ChEBI" id="CHEBI:30616"/>
        <dbReference type="ChEBI" id="CHEBI:61977"/>
        <dbReference type="ChEBI" id="CHEBI:456216"/>
        <dbReference type="EC" id="2.7.11.1"/>
    </reaction>
</comment>
<dbReference type="Gene3D" id="1.10.510.10">
    <property type="entry name" value="Transferase(Phosphotransferase) domain 1"/>
    <property type="match status" value="1"/>
</dbReference>
<dbReference type="GO" id="GO:0007346">
    <property type="term" value="P:regulation of mitotic cell cycle"/>
    <property type="evidence" value="ECO:0007669"/>
    <property type="project" value="TreeGrafter"/>
</dbReference>
<feature type="compositionally biased region" description="Basic residues" evidence="11">
    <location>
        <begin position="8"/>
        <end position="18"/>
    </location>
</feature>
<name>A0A3P9P5G1_POERE</name>
<feature type="region of interest" description="Disordered" evidence="11">
    <location>
        <begin position="162"/>
        <end position="181"/>
    </location>
</feature>
<keyword evidence="6" id="KW-0418">Kinase</keyword>
<dbReference type="Pfam" id="PF00069">
    <property type="entry name" value="Pkinase"/>
    <property type="match status" value="1"/>
</dbReference>
<feature type="compositionally biased region" description="Polar residues" evidence="11">
    <location>
        <begin position="195"/>
        <end position="207"/>
    </location>
</feature>
<dbReference type="EC" id="2.7.11.1" evidence="2"/>
<keyword evidence="5 10" id="KW-0547">Nucleotide-binding</keyword>
<dbReference type="InterPro" id="IPR017441">
    <property type="entry name" value="Protein_kinase_ATP_BS"/>
</dbReference>
<keyword evidence="7 10" id="KW-0067">ATP-binding</keyword>
<dbReference type="PROSITE" id="PS00107">
    <property type="entry name" value="PROTEIN_KINASE_ATP"/>
    <property type="match status" value="1"/>
</dbReference>
<evidence type="ECO:0000256" key="3">
    <source>
        <dbReference type="ARBA" id="ARBA00022527"/>
    </source>
</evidence>
<dbReference type="GeneID" id="103482378"/>
<dbReference type="InterPro" id="IPR011009">
    <property type="entry name" value="Kinase-like_dom_sf"/>
</dbReference>
<proteinExistence type="inferred from homology"/>
<dbReference type="PANTHER" id="PTHR22984">
    <property type="entry name" value="SERINE/THREONINE-PROTEIN KINASE PIM"/>
    <property type="match status" value="1"/>
</dbReference>
<reference evidence="13" key="3">
    <citation type="submission" date="2025-09" db="UniProtKB">
        <authorList>
            <consortium name="Ensembl"/>
        </authorList>
    </citation>
    <scope>IDENTIFICATION</scope>
    <source>
        <strain evidence="13">Guanapo</strain>
    </source>
</reference>
<evidence type="ECO:0000256" key="2">
    <source>
        <dbReference type="ARBA" id="ARBA00012513"/>
    </source>
</evidence>
<comment type="catalytic activity">
    <reaction evidence="9">
        <text>L-seryl-[protein] + ATP = O-phospho-L-seryl-[protein] + ADP + H(+)</text>
        <dbReference type="Rhea" id="RHEA:17989"/>
        <dbReference type="Rhea" id="RHEA-COMP:9863"/>
        <dbReference type="Rhea" id="RHEA-COMP:11604"/>
        <dbReference type="ChEBI" id="CHEBI:15378"/>
        <dbReference type="ChEBI" id="CHEBI:29999"/>
        <dbReference type="ChEBI" id="CHEBI:30616"/>
        <dbReference type="ChEBI" id="CHEBI:83421"/>
        <dbReference type="ChEBI" id="CHEBI:456216"/>
        <dbReference type="EC" id="2.7.11.1"/>
    </reaction>
</comment>
<dbReference type="Gene3D" id="3.30.200.20">
    <property type="entry name" value="Phosphorylase Kinase, domain 1"/>
    <property type="match status" value="1"/>
</dbReference>
<dbReference type="Ensembl" id="ENSPRET00000017214.1">
    <property type="protein sequence ID" value="ENSPREP00000017034.1"/>
    <property type="gene ID" value="ENSPREG00000011526.1"/>
</dbReference>
<reference evidence="13" key="2">
    <citation type="submission" date="2025-08" db="UniProtKB">
        <authorList>
            <consortium name="Ensembl"/>
        </authorList>
    </citation>
    <scope>IDENTIFICATION</scope>
    <source>
        <strain evidence="13">Guanapo</strain>
    </source>
</reference>
<feature type="region of interest" description="Disordered" evidence="11">
    <location>
        <begin position="68"/>
        <end position="98"/>
    </location>
</feature>
<dbReference type="PROSITE" id="PS50011">
    <property type="entry name" value="PROTEIN_KINASE_DOM"/>
    <property type="match status" value="1"/>
</dbReference>
<keyword evidence="4" id="KW-0808">Transferase</keyword>
<comment type="similarity">
    <text evidence="1">Belongs to the protein kinase superfamily. CAMK Ser/Thr protein kinase family. PIM subfamily.</text>
</comment>
<dbReference type="AlphaFoldDB" id="A0A3P9P5G1"/>
<evidence type="ECO:0000313" key="13">
    <source>
        <dbReference type="Ensembl" id="ENSPREP00000017034.1"/>
    </source>
</evidence>
<feature type="compositionally biased region" description="Basic and acidic residues" evidence="11">
    <location>
        <begin position="214"/>
        <end position="229"/>
    </location>
</feature>
<protein>
    <recommendedName>
        <fullName evidence="2">non-specific serine/threonine protein kinase</fullName>
        <ecNumber evidence="2">2.7.11.1</ecNumber>
    </recommendedName>
</protein>
<dbReference type="GeneTree" id="ENSGT00940000163427"/>
<dbReference type="Proteomes" id="UP000242638">
    <property type="component" value="Unassembled WGS sequence"/>
</dbReference>
<dbReference type="PANTHER" id="PTHR22984:SF11">
    <property type="entry name" value="AURORA KINASE-RELATED"/>
    <property type="match status" value="1"/>
</dbReference>
<dbReference type="InterPro" id="IPR000719">
    <property type="entry name" value="Prot_kinase_dom"/>
</dbReference>
<feature type="binding site" evidence="10">
    <location>
        <position position="475"/>
    </location>
    <ligand>
        <name>ATP</name>
        <dbReference type="ChEBI" id="CHEBI:30616"/>
    </ligand>
</feature>
<accession>A0A3P9P5G1</accession>
<evidence type="ECO:0000256" key="8">
    <source>
        <dbReference type="ARBA" id="ARBA00047899"/>
    </source>
</evidence>
<evidence type="ECO:0000256" key="4">
    <source>
        <dbReference type="ARBA" id="ARBA00022679"/>
    </source>
</evidence>
<feature type="compositionally biased region" description="Basic residues" evidence="11">
    <location>
        <begin position="123"/>
        <end position="136"/>
    </location>
</feature>
<dbReference type="FunFam" id="3.30.200.20:FF:000475">
    <property type="entry name" value="Serine/threonine-protein kinase"/>
    <property type="match status" value="1"/>
</dbReference>
<dbReference type="GO" id="GO:0043066">
    <property type="term" value="P:negative regulation of apoptotic process"/>
    <property type="evidence" value="ECO:0007669"/>
    <property type="project" value="TreeGrafter"/>
</dbReference>
<dbReference type="PROSITE" id="PS00108">
    <property type="entry name" value="PROTEIN_KINASE_ST"/>
    <property type="match status" value="1"/>
</dbReference>
<dbReference type="GO" id="GO:0005524">
    <property type="term" value="F:ATP binding"/>
    <property type="evidence" value="ECO:0007669"/>
    <property type="project" value="UniProtKB-UniRule"/>
</dbReference>
<dbReference type="GO" id="GO:0005737">
    <property type="term" value="C:cytoplasm"/>
    <property type="evidence" value="ECO:0007669"/>
    <property type="project" value="TreeGrafter"/>
</dbReference>
<evidence type="ECO:0000256" key="6">
    <source>
        <dbReference type="ARBA" id="ARBA00022777"/>
    </source>
</evidence>
<feature type="region of interest" description="Disordered" evidence="11">
    <location>
        <begin position="300"/>
        <end position="327"/>
    </location>
</feature>
<feature type="compositionally biased region" description="Basic residues" evidence="11">
    <location>
        <begin position="315"/>
        <end position="327"/>
    </location>
</feature>
<dbReference type="SUPFAM" id="SSF56112">
    <property type="entry name" value="Protein kinase-like (PK-like)"/>
    <property type="match status" value="1"/>
</dbReference>
<dbReference type="OrthoDB" id="8446181at2759"/>
<feature type="compositionally biased region" description="Basic and acidic residues" evidence="11">
    <location>
        <begin position="163"/>
        <end position="179"/>
    </location>
</feature>
<evidence type="ECO:0000259" key="12">
    <source>
        <dbReference type="PROSITE" id="PS50011"/>
    </source>
</evidence>
<keyword evidence="3" id="KW-0723">Serine/threonine-protein kinase</keyword>
<evidence type="ECO:0000256" key="10">
    <source>
        <dbReference type="PROSITE-ProRule" id="PRU10141"/>
    </source>
</evidence>
<feature type="region of interest" description="Disordered" evidence="11">
    <location>
        <begin position="411"/>
        <end position="435"/>
    </location>
</feature>
<sequence length="706" mass="81302">MDEESEHKCKRPAFRKTKERSDSMMLQRTESAEDCEIHRKSIRASMMAGTSRSCQDQIRKKRILKRKMMEEKEEGSTPAMCRKEEPQEQVPTREASSSVDILIEISSSSMMPQCDESIEDRTPKRRKRVKKETRRKWTRVSKMFGPSKSHQNQTRIVRRLKRKITEEGKGSPTPAEKKNKGLLQQVITKEPPSSVDISTEKSSSMMLPSSEPAEDCRPNKKRNSGDEIHRKRIKTSEIAGTSRSCQDQIRNRRLLKKEMTEGKEEGLTLAKCRKEEFQEHVPTRESSSSVDILIEISSSSMMPQSAEPIKDSTPKKRKRVKKETRRKWTRVSKMFGPSKSHQNQTRIVRRLKRKITEEGEGCPTPAERKNNGLLQQVVIKEPPSSVDISTESNSSSLVLCSSGIGDLQKRNLKREDEDMEEPQLRNKRKKTKEKMDAQRAEFLEKYTELDLLGKGGYGSVFAGYREVDKLPVAIKHIPNEKVGRKYKDENGREMALEVAIMLKMKNITTSSSGQLATVSLLDWYELEEELLLVMERPMPSEDLNVFLDEHEGCLNEEEAKIILKQLVEATIQLQDANIFHRDIKVENVLIERSSEGLRAYLIDFGLSCFDHGGKFTIFQGTHALESPEYRTQKKYSAGPTTVWQLGVILFEILHDKNFETNSFLKKKLKISNRLSKNCQDILTRCLKKRPEERPTLEELLNHPWFS</sequence>
<dbReference type="STRING" id="8081.ENSPREP00000017034"/>
<dbReference type="OMA" id="SCQDQIR"/>
<dbReference type="SMART" id="SM00220">
    <property type="entry name" value="S_TKc"/>
    <property type="match status" value="1"/>
</dbReference>
<dbReference type="RefSeq" id="XP_008436721.1">
    <property type="nucleotide sequence ID" value="XM_008438499.1"/>
</dbReference>
<evidence type="ECO:0000256" key="5">
    <source>
        <dbReference type="ARBA" id="ARBA00022741"/>
    </source>
</evidence>
<evidence type="ECO:0000256" key="11">
    <source>
        <dbReference type="SAM" id="MobiDB-lite"/>
    </source>
</evidence>
<keyword evidence="14" id="KW-1185">Reference proteome</keyword>
<dbReference type="KEGG" id="pret:103482378"/>
<evidence type="ECO:0000256" key="9">
    <source>
        <dbReference type="ARBA" id="ARBA00048679"/>
    </source>
</evidence>
<feature type="domain" description="Protein kinase" evidence="12">
    <location>
        <begin position="446"/>
        <end position="705"/>
    </location>
</feature>
<evidence type="ECO:0000256" key="1">
    <source>
        <dbReference type="ARBA" id="ARBA00005505"/>
    </source>
</evidence>
<evidence type="ECO:0000256" key="7">
    <source>
        <dbReference type="ARBA" id="ARBA00022840"/>
    </source>
</evidence>
<dbReference type="InterPro" id="IPR008271">
    <property type="entry name" value="Ser/Thr_kinase_AS"/>
</dbReference>
<feature type="region of interest" description="Disordered" evidence="11">
    <location>
        <begin position="1"/>
        <end position="34"/>
    </location>
</feature>
<feature type="region of interest" description="Disordered" evidence="11">
    <location>
        <begin position="111"/>
        <end position="136"/>
    </location>
</feature>